<feature type="transmembrane region" description="Helical" evidence="3">
    <location>
        <begin position="977"/>
        <end position="997"/>
    </location>
</feature>
<feature type="coiled-coil region" evidence="1">
    <location>
        <begin position="748"/>
        <end position="778"/>
    </location>
</feature>
<organism evidence="4 5">
    <name type="scientific">Plasmodium chabaudi chabaudi</name>
    <dbReference type="NCBI Taxonomy" id="31271"/>
    <lineage>
        <taxon>Eukaryota</taxon>
        <taxon>Sar</taxon>
        <taxon>Alveolata</taxon>
        <taxon>Apicomplexa</taxon>
        <taxon>Aconoidasida</taxon>
        <taxon>Haemosporida</taxon>
        <taxon>Plasmodiidae</taxon>
        <taxon>Plasmodium</taxon>
        <taxon>Plasmodium (Vinckeia)</taxon>
    </lineage>
</organism>
<dbReference type="VEuPathDB" id="PlasmoDB:PCHAS_1370300"/>
<feature type="compositionally biased region" description="Basic and acidic residues" evidence="2">
    <location>
        <begin position="872"/>
        <end position="883"/>
    </location>
</feature>
<feature type="compositionally biased region" description="Low complexity" evidence="2">
    <location>
        <begin position="673"/>
        <end position="684"/>
    </location>
</feature>
<dbReference type="Pfam" id="PF06022">
    <property type="entry name" value="Cir_Bir_Yir"/>
    <property type="match status" value="1"/>
</dbReference>
<evidence type="ECO:0000256" key="3">
    <source>
        <dbReference type="SAM" id="Phobius"/>
    </source>
</evidence>
<accession>A0A4V0KBH6</accession>
<dbReference type="KEGG" id="pcb:PCHAS_1370300"/>
<keyword evidence="3" id="KW-0812">Transmembrane</keyword>
<feature type="compositionally biased region" description="Gly residues" evidence="2">
    <location>
        <begin position="484"/>
        <end position="503"/>
    </location>
</feature>
<protein>
    <submittedName>
        <fullName evidence="4">CIR protein</fullName>
    </submittedName>
</protein>
<feature type="compositionally biased region" description="Polar residues" evidence="2">
    <location>
        <begin position="263"/>
        <end position="280"/>
    </location>
</feature>
<evidence type="ECO:0000256" key="1">
    <source>
        <dbReference type="SAM" id="Coils"/>
    </source>
</evidence>
<feature type="compositionally biased region" description="Basic and acidic residues" evidence="2">
    <location>
        <begin position="910"/>
        <end position="921"/>
    </location>
</feature>
<feature type="compositionally biased region" description="Basic and acidic residues" evidence="2">
    <location>
        <begin position="357"/>
        <end position="372"/>
    </location>
</feature>
<feature type="compositionally biased region" description="Low complexity" evidence="2">
    <location>
        <begin position="884"/>
        <end position="897"/>
    </location>
</feature>
<feature type="compositionally biased region" description="Gly residues" evidence="2">
    <location>
        <begin position="511"/>
        <end position="520"/>
    </location>
</feature>
<proteinExistence type="predicted"/>
<dbReference type="RefSeq" id="XP_016654772.1">
    <property type="nucleotide sequence ID" value="XM_016799490.1"/>
</dbReference>
<feature type="region of interest" description="Disordered" evidence="2">
    <location>
        <begin position="808"/>
        <end position="942"/>
    </location>
</feature>
<keyword evidence="3" id="KW-0472">Membrane</keyword>
<feature type="compositionally biased region" description="Gly residues" evidence="2">
    <location>
        <begin position="437"/>
        <end position="458"/>
    </location>
</feature>
<evidence type="ECO:0000256" key="2">
    <source>
        <dbReference type="SAM" id="MobiDB-lite"/>
    </source>
</evidence>
<reference evidence="4 5" key="1">
    <citation type="journal article" date="2014" name="BMC Biol.">
        <title>A comprehensive evaluation of rodent malaria parasite genomes and gene expression.</title>
        <authorList>
            <person name="Otto T.D."/>
            <person name="Bohme U."/>
            <person name="Jackson A.P."/>
            <person name="Hunt M."/>
            <person name="Franke-Fayard B."/>
            <person name="Hoeijmakers W.A."/>
            <person name="Religa A.A."/>
            <person name="Robertson L."/>
            <person name="Sanders M."/>
            <person name="Ogun S.A."/>
            <person name="Cunningham D."/>
            <person name="Erhart A."/>
            <person name="Billker O."/>
            <person name="Khan S.M."/>
            <person name="Stunnenberg H.G."/>
            <person name="Langhorne J."/>
            <person name="Holder A.A."/>
            <person name="Waters A.P."/>
            <person name="Newbold C.I."/>
            <person name="Pain A."/>
            <person name="Berriman M."/>
            <person name="Janse C.J."/>
        </authorList>
    </citation>
    <scope>NUCLEOTIDE SEQUENCE [LARGE SCALE GENOMIC DNA]</scope>
    <source>
        <strain evidence="4 5">AS</strain>
    </source>
</reference>
<dbReference type="EMBL" id="LK022890">
    <property type="protein sequence ID" value="VTZ70655.1"/>
    <property type="molecule type" value="Genomic_DNA"/>
</dbReference>
<keyword evidence="5" id="KW-1185">Reference proteome</keyword>
<feature type="compositionally biased region" description="Polar residues" evidence="2">
    <location>
        <begin position="707"/>
        <end position="720"/>
    </location>
</feature>
<dbReference type="AlphaFoldDB" id="A0A4V0KBH6"/>
<evidence type="ECO:0000313" key="4">
    <source>
        <dbReference type="EMBL" id="VTZ70655.1"/>
    </source>
</evidence>
<name>A0A4V0KBH6_PLACU</name>
<feature type="compositionally biased region" description="Low complexity" evidence="2">
    <location>
        <begin position="860"/>
        <end position="871"/>
    </location>
</feature>
<gene>
    <name evidence="4" type="ORF">PCHAS_1370300</name>
</gene>
<feature type="compositionally biased region" description="Gly residues" evidence="2">
    <location>
        <begin position="577"/>
        <end position="595"/>
    </location>
</feature>
<feature type="compositionally biased region" description="Polar residues" evidence="2">
    <location>
        <begin position="330"/>
        <end position="346"/>
    </location>
</feature>
<keyword evidence="1" id="KW-0175">Coiled coil</keyword>
<feature type="compositionally biased region" description="Gly residues" evidence="2">
    <location>
        <begin position="606"/>
        <end position="617"/>
    </location>
</feature>
<dbReference type="GeneID" id="27795077"/>
<evidence type="ECO:0000313" key="5">
    <source>
        <dbReference type="Proteomes" id="UP000071118"/>
    </source>
</evidence>
<feature type="region of interest" description="Disordered" evidence="2">
    <location>
        <begin position="249"/>
        <end position="730"/>
    </location>
</feature>
<keyword evidence="3" id="KW-1133">Transmembrane helix</keyword>
<dbReference type="OrthoDB" id="373214at2759"/>
<dbReference type="InterPro" id="IPR006477">
    <property type="entry name" value="Yir_bir_cir"/>
</dbReference>
<sequence length="1098" mass="116771">MTTKKLCEFLIEADGYFNGKDVDMKEINKNRKIIGYCSNGGCKKNEEHINALALYIFKEFKNSIKRQTKYNDYDECFLMWLSDKLFKMDDEGKEKNSKKPNIHTITLNQAYEKYLKNHKVKLDYWALLNIMPGLKNANLKYMSEFYKLLNHICKVITYYNEKGAKSKKLSKYFVDCRRQYRTLYMNVSECKPYLHLLSKLKGLYDDFRSYAIKNTDSNNNLVTNLEKLTLENGEEIGATKNFTSYNFSNQPCKAKKKKKTDKPSLQSSNQLKDRQQGTPPTQKPEIKEPKQQSSPEPVPPSPKEPQPETQQLSSTTPPEEPPTKLKLPSSSQESQELGKNNQNPLTDSGKETGGSKSEIKGPEVGDEKKNGGGKEPGTPSGEEDSQVNGGDRANSESGGANTEKGGTGDVSDGDRRSPGGQISNGTQGGANASQQGTSGGSGSDPGNQGGDTGGGASGGQDIHPGTVGGADSGASGDAGSPGIVAGGTGGEGLPAVGSGGIGNAAGDQGKSPGGLGGSGSVQGATKSGTEGALDRKGDTGGGEGTPISGPDDGQGTGVNEPGSAGVGQGDPGSVTRGTGGGSASQVGDTGGGAGGPNINQGNTGANQGGSPDGGAEGTGDITDDGKVCSNDGMCDRANTGSQVGAGGEPGETRDLQDNHGSQDGSSGDKRSQDGSSGDKGSQDGPVGDKGSQGGQDDQKSPDGSGSENGPDSEQKSTNNDSGEKETQNALWPPFDIRSYIYTIASKGMEQLNNAFEFYEETKEQLTKATDTMKNLYNTSVSNMQNSFNNFTEFFNNFIINLSIDSKQVEDLPDSGGKQSGSGGTGDNPSTPNPPSEPPKDSGDNESGSNGEGGDPPTDNDPSQPQKDSPQQDQHKQDQHKQDSHQPSSDGSQTSQGSQPPPTPQTTETSSKPKEKTQEHKPSLGTSENQNSDRIDQKGPQKPVPALVTKQENSGTELKGNGITGIGDIYILKEYKKIVILIIVILIPITLTILYKYLSSGWRKEMKKKKNMTKVINMVGVNKMTKMVINSSDGKKQIQIIIKSSSKKKKTKKSINSVYGEKSPSLNIYQLMQADPVPFINLFFLLIFFVYKRKRDFIE</sequence>
<dbReference type="Proteomes" id="UP000071118">
    <property type="component" value="Chromosome 13"/>
</dbReference>